<organism evidence="2 3">
    <name type="scientific">Idiomarina loihiensis (strain ATCC BAA-735 / DSM 15497 / L2-TR)</name>
    <dbReference type="NCBI Taxonomy" id="283942"/>
    <lineage>
        <taxon>Bacteria</taxon>
        <taxon>Pseudomonadati</taxon>
        <taxon>Pseudomonadota</taxon>
        <taxon>Gammaproteobacteria</taxon>
        <taxon>Alteromonadales</taxon>
        <taxon>Idiomarinaceae</taxon>
        <taxon>Idiomarina</taxon>
    </lineage>
</organism>
<sequence length="100" mass="10957">MKVIIIAGKVVFAVIWLGLFALLAGANGELSTQSIGLLSLLLAIMVITHLLLLGIFVATMKEAFPWRKGDSWQILAFGIFAWLSILQRPKPDQGSTPPRR</sequence>
<dbReference type="Proteomes" id="UP000001171">
    <property type="component" value="Chromosome"/>
</dbReference>
<dbReference type="AlphaFoldDB" id="Q5QZA1"/>
<name>Q5QZA1_IDILO</name>
<evidence type="ECO:0000256" key="1">
    <source>
        <dbReference type="SAM" id="Phobius"/>
    </source>
</evidence>
<keyword evidence="3" id="KW-1185">Reference proteome</keyword>
<keyword evidence="1" id="KW-0812">Transmembrane</keyword>
<gene>
    <name evidence="2" type="ordered locus">IL0224</name>
</gene>
<dbReference type="KEGG" id="ilo:IL0224"/>
<dbReference type="RefSeq" id="WP_011233487.1">
    <property type="nucleotide sequence ID" value="NC_006512.1"/>
</dbReference>
<dbReference type="EMBL" id="AE017340">
    <property type="protein sequence ID" value="AAV81067.1"/>
    <property type="molecule type" value="Genomic_DNA"/>
</dbReference>
<dbReference type="OrthoDB" id="6401986at2"/>
<proteinExistence type="predicted"/>
<keyword evidence="1" id="KW-1133">Transmembrane helix</keyword>
<dbReference type="STRING" id="283942.IL0224"/>
<dbReference type="HOGENOM" id="CLU_2409316_0_0_6"/>
<evidence type="ECO:0000313" key="3">
    <source>
        <dbReference type="Proteomes" id="UP000001171"/>
    </source>
</evidence>
<feature type="transmembrane region" description="Helical" evidence="1">
    <location>
        <begin position="38"/>
        <end position="60"/>
    </location>
</feature>
<evidence type="ECO:0000313" key="2">
    <source>
        <dbReference type="EMBL" id="AAV81067.1"/>
    </source>
</evidence>
<protein>
    <submittedName>
        <fullName evidence="2">Uncharacterized conserved membrane protein</fullName>
    </submittedName>
</protein>
<accession>Q5QZA1</accession>
<keyword evidence="1" id="KW-0472">Membrane</keyword>
<dbReference type="GeneID" id="41335371"/>
<reference evidence="2 3" key="1">
    <citation type="journal article" date="2004" name="Proc. Natl. Acad. Sci. U.S.A.">
        <title>Genome sequence of the deep-sea gamma-proteobacterium Idiomarina loihiensis reveals amino acid fermentation as a source of carbon and energy.</title>
        <authorList>
            <person name="Hou S."/>
            <person name="Saw J.H."/>
            <person name="Lee K.S."/>
            <person name="Freitas T.A."/>
            <person name="Belisle C."/>
            <person name="Kawarabayasi Y."/>
            <person name="Donachie S.P."/>
            <person name="Pikina A."/>
            <person name="Galperin M.Y."/>
            <person name="Koonin E.V."/>
            <person name="Makarova K.S."/>
            <person name="Omelchenko M.V."/>
            <person name="Sorokin A."/>
            <person name="Wolf Y.I."/>
            <person name="Li Q.X."/>
            <person name="Keum Y.S."/>
            <person name="Campbell S."/>
            <person name="Denery J."/>
            <person name="Aizawa S."/>
            <person name="Shibata S."/>
            <person name="Malahoff A."/>
            <person name="Alam M."/>
        </authorList>
    </citation>
    <scope>NUCLEOTIDE SEQUENCE [LARGE SCALE GENOMIC DNA]</scope>
    <source>
        <strain evidence="3">ATCC BAA-735 / DSM 15497 / L2-TR</strain>
    </source>
</reference>